<evidence type="ECO:0000313" key="4">
    <source>
        <dbReference type="Proteomes" id="UP000531216"/>
    </source>
</evidence>
<dbReference type="InterPro" id="IPR011049">
    <property type="entry name" value="Serralysin-like_metalloprot_C"/>
</dbReference>
<comment type="caution">
    <text evidence="3">The sequence shown here is derived from an EMBL/GenBank/DDBJ whole genome shotgun (WGS) entry which is preliminary data.</text>
</comment>
<reference evidence="3 4" key="1">
    <citation type="submission" date="2020-08" db="EMBL/GenBank/DDBJ databases">
        <title>Genomic Encyclopedia of Type Strains, Phase IV (KMG-IV): sequencing the most valuable type-strain genomes for metagenomic binning, comparative biology and taxonomic classification.</title>
        <authorList>
            <person name="Goeker M."/>
        </authorList>
    </citation>
    <scope>NUCLEOTIDE SEQUENCE [LARGE SCALE GENOMIC DNA]</scope>
    <source>
        <strain evidence="3 4">DSM 25024</strain>
    </source>
</reference>
<dbReference type="SUPFAM" id="SSF51120">
    <property type="entry name" value="beta-Roll"/>
    <property type="match status" value="1"/>
</dbReference>
<dbReference type="InterPro" id="IPR018511">
    <property type="entry name" value="Hemolysin-typ_Ca-bd_CS"/>
</dbReference>
<dbReference type="OrthoDB" id="733404at2"/>
<evidence type="ECO:0000313" key="3">
    <source>
        <dbReference type="EMBL" id="MBB3935883.1"/>
    </source>
</evidence>
<dbReference type="Gene3D" id="2.150.10.10">
    <property type="entry name" value="Serralysin-like metalloprotease, C-terminal"/>
    <property type="match status" value="2"/>
</dbReference>
<dbReference type="InterPro" id="IPR050557">
    <property type="entry name" value="RTX_toxin/Mannuronan_C5-epim"/>
</dbReference>
<evidence type="ECO:0000256" key="2">
    <source>
        <dbReference type="ARBA" id="ARBA00022525"/>
    </source>
</evidence>
<organism evidence="3 4">
    <name type="scientific">Aureimonas phyllosphaerae</name>
    <dbReference type="NCBI Taxonomy" id="1166078"/>
    <lineage>
        <taxon>Bacteria</taxon>
        <taxon>Pseudomonadati</taxon>
        <taxon>Pseudomonadota</taxon>
        <taxon>Alphaproteobacteria</taxon>
        <taxon>Hyphomicrobiales</taxon>
        <taxon>Aurantimonadaceae</taxon>
        <taxon>Aureimonas</taxon>
    </lineage>
</organism>
<dbReference type="RefSeq" id="WP_090966565.1">
    <property type="nucleotide sequence ID" value="NZ_FOOA01000031.1"/>
</dbReference>
<keyword evidence="2" id="KW-0964">Secreted</keyword>
<dbReference type="InterPro" id="IPR001343">
    <property type="entry name" value="Hemolysn_Ca-bd"/>
</dbReference>
<dbReference type="EMBL" id="JACIDO010000003">
    <property type="protein sequence ID" value="MBB3935883.1"/>
    <property type="molecule type" value="Genomic_DNA"/>
</dbReference>
<accession>A0A7W6FUA5</accession>
<protein>
    <submittedName>
        <fullName evidence="3">Ca2+-binding RTX toxin-like protein</fullName>
    </submittedName>
</protein>
<proteinExistence type="predicted"/>
<evidence type="ECO:0000256" key="1">
    <source>
        <dbReference type="ARBA" id="ARBA00004613"/>
    </source>
</evidence>
<dbReference type="Proteomes" id="UP000531216">
    <property type="component" value="Unassembled WGS sequence"/>
</dbReference>
<dbReference type="PROSITE" id="PS00330">
    <property type="entry name" value="HEMOLYSIN_CALCIUM"/>
    <property type="match status" value="1"/>
</dbReference>
<dbReference type="PANTHER" id="PTHR38340:SF1">
    <property type="entry name" value="S-LAYER PROTEIN"/>
    <property type="match status" value="1"/>
</dbReference>
<dbReference type="AlphaFoldDB" id="A0A7W6FUA5"/>
<sequence length="343" mass="35493">MAAVTFNYRLDDFIGTGRGPALLGPFTIANVPQVADSDAVVTLRYYGDFSPGEQTYESFNVQIEGFTSQSFGAIPPNDEYNGVNVVSFTIPQSVLAGIVADGAIDIRYGIGRDVDDFKSIREEYIDLTIDYQGTYVVRPPSTSIDGTSGPDPLTGTDFGDTINGFAGNDTITGYSGNDLINGNQGADVIFANQGNDTIFAGQDDDVAYGGRDNDAVFGNLGNDALFGDKGNDTVGGGQGNDYVRGGQGDDLVFGGAGNDQIWGDLGNDTLSGGTEADVFFFAAGSGNDVIVDFNRAQGDSLNFQGQTYTVSDVNGSAVIALSGGGTVILTGVSSASLDAGAFA</sequence>
<dbReference type="PRINTS" id="PR00313">
    <property type="entry name" value="CABNDNGRPT"/>
</dbReference>
<comment type="subcellular location">
    <subcellularLocation>
        <location evidence="1">Secreted</location>
    </subcellularLocation>
</comment>
<gene>
    <name evidence="3" type="ORF">GGR05_002027</name>
</gene>
<keyword evidence="4" id="KW-1185">Reference proteome</keyword>
<dbReference type="PANTHER" id="PTHR38340">
    <property type="entry name" value="S-LAYER PROTEIN"/>
    <property type="match status" value="1"/>
</dbReference>
<dbReference type="GO" id="GO:0005576">
    <property type="term" value="C:extracellular region"/>
    <property type="evidence" value="ECO:0007669"/>
    <property type="project" value="UniProtKB-SubCell"/>
</dbReference>
<name>A0A7W6FUA5_9HYPH</name>
<dbReference type="Pfam" id="PF00353">
    <property type="entry name" value="HemolysinCabind"/>
    <property type="match status" value="2"/>
</dbReference>
<dbReference type="GO" id="GO:0005509">
    <property type="term" value="F:calcium ion binding"/>
    <property type="evidence" value="ECO:0007669"/>
    <property type="project" value="InterPro"/>
</dbReference>